<dbReference type="Proteomes" id="UP000184096">
    <property type="component" value="Chromosome I"/>
</dbReference>
<dbReference type="PIRSF" id="PIRSF006470">
    <property type="entry name" value="DctB"/>
    <property type="match status" value="1"/>
</dbReference>
<dbReference type="Gene3D" id="3.40.190.170">
    <property type="entry name" value="Bacterial extracellular solute-binding protein, family 7"/>
    <property type="match status" value="1"/>
</dbReference>
<dbReference type="InterPro" id="IPR038404">
    <property type="entry name" value="TRAP_DctP_sf"/>
</dbReference>
<name>A0A1M7TNG7_9BRAD</name>
<dbReference type="PANTHER" id="PTHR33376">
    <property type="match status" value="1"/>
</dbReference>
<dbReference type="InterPro" id="IPR004682">
    <property type="entry name" value="TRAP_DctP"/>
</dbReference>
<keyword evidence="2" id="KW-0675">Receptor</keyword>
<protein>
    <submittedName>
        <fullName evidence="2">Tripartite ATP-independent transporter solute receptor, DctP family</fullName>
    </submittedName>
</protein>
<dbReference type="Pfam" id="PF03480">
    <property type="entry name" value="DctP"/>
    <property type="match status" value="1"/>
</dbReference>
<dbReference type="GO" id="GO:0030288">
    <property type="term" value="C:outer membrane-bounded periplasmic space"/>
    <property type="evidence" value="ECO:0007669"/>
    <property type="project" value="InterPro"/>
</dbReference>
<proteinExistence type="predicted"/>
<dbReference type="PANTHER" id="PTHR33376:SF2">
    <property type="entry name" value="DICARBOXYLATE-BINDING PERIPLASMIC PROTEIN"/>
    <property type="match status" value="1"/>
</dbReference>
<keyword evidence="1" id="KW-0732">Signal</keyword>
<dbReference type="GO" id="GO:0055085">
    <property type="term" value="P:transmembrane transport"/>
    <property type="evidence" value="ECO:0007669"/>
    <property type="project" value="InterPro"/>
</dbReference>
<dbReference type="NCBIfam" id="NF037995">
    <property type="entry name" value="TRAP_S1"/>
    <property type="match status" value="1"/>
</dbReference>
<accession>A0A1M7TNG7</accession>
<evidence type="ECO:0000256" key="1">
    <source>
        <dbReference type="ARBA" id="ARBA00022729"/>
    </source>
</evidence>
<dbReference type="GO" id="GO:0030246">
    <property type="term" value="F:carbohydrate binding"/>
    <property type="evidence" value="ECO:0007669"/>
    <property type="project" value="TreeGrafter"/>
</dbReference>
<evidence type="ECO:0000313" key="3">
    <source>
        <dbReference type="Proteomes" id="UP000184096"/>
    </source>
</evidence>
<dbReference type="InterPro" id="IPR018389">
    <property type="entry name" value="DctP_fam"/>
</dbReference>
<keyword evidence="3" id="KW-1185">Reference proteome</keyword>
<dbReference type="EMBL" id="LT670849">
    <property type="protein sequence ID" value="SHN72216.1"/>
    <property type="molecule type" value="Genomic_DNA"/>
</dbReference>
<dbReference type="AlphaFoldDB" id="A0A1M7TNG7"/>
<sequence>MMPGLSTRRAYSTVQPQVLRLGFTNPRDSQFGAGALELATYVERNCGGRLRVELYPAGETGGELEMCQDVAAGTLEMTFASSAVFAAIEPELSIFDIPFLFRDVAHARAVLDSDIGKAALARVEPKGIIGLAWGENGLRHLTTSDRAVHRPEDLKNLKLRVPQSEVMVASFKAFGADAGPLPFPDLYSALSSGAFQAEENPIPTVLAANFDKVQRYLCLTGHVYSPAAFLISKRVFERLTLEDQQALRLAGVVGSKASRVYVDRAEKNGLEELRRRGMKVVEDIDRPAFVASLASLESQFQKQFGKDKIDAIRAFGK</sequence>
<dbReference type="NCBIfam" id="TIGR00787">
    <property type="entry name" value="dctP"/>
    <property type="match status" value="1"/>
</dbReference>
<reference evidence="3" key="1">
    <citation type="submission" date="2016-11" db="EMBL/GenBank/DDBJ databases">
        <authorList>
            <person name="Varghese N."/>
            <person name="Submissions S."/>
        </authorList>
    </citation>
    <scope>NUCLEOTIDE SEQUENCE [LARGE SCALE GENOMIC DNA]</scope>
    <source>
        <strain evidence="3">GAS401</strain>
    </source>
</reference>
<organism evidence="2 3">
    <name type="scientific">Bradyrhizobium erythrophlei</name>
    <dbReference type="NCBI Taxonomy" id="1437360"/>
    <lineage>
        <taxon>Bacteria</taxon>
        <taxon>Pseudomonadati</taxon>
        <taxon>Pseudomonadota</taxon>
        <taxon>Alphaproteobacteria</taxon>
        <taxon>Hyphomicrobiales</taxon>
        <taxon>Nitrobacteraceae</taxon>
        <taxon>Bradyrhizobium</taxon>
    </lineage>
</organism>
<evidence type="ECO:0000313" key="2">
    <source>
        <dbReference type="EMBL" id="SHN72216.1"/>
    </source>
</evidence>
<gene>
    <name evidence="2" type="ORF">SAMN05444170_2217</name>
</gene>